<evidence type="ECO:0008006" key="3">
    <source>
        <dbReference type="Google" id="ProtNLM"/>
    </source>
</evidence>
<keyword evidence="2" id="KW-1185">Reference proteome</keyword>
<comment type="caution">
    <text evidence="1">The sequence shown here is derived from an EMBL/GenBank/DDBJ whole genome shotgun (WGS) entry which is preliminary data.</text>
</comment>
<accession>A0ABU4GDR9</accession>
<organism evidence="1 2">
    <name type="scientific">Sporosarcina saromensis</name>
    <dbReference type="NCBI Taxonomy" id="359365"/>
    <lineage>
        <taxon>Bacteria</taxon>
        <taxon>Bacillati</taxon>
        <taxon>Bacillota</taxon>
        <taxon>Bacilli</taxon>
        <taxon>Bacillales</taxon>
        <taxon>Caryophanaceae</taxon>
        <taxon>Sporosarcina</taxon>
    </lineage>
</organism>
<sequence length="431" mass="49721">MYRVAVVGPNQSVDRILTLAREIEKELEFVPYIYSKTNEVKDFILNPDIPVDFWLFSGYIPYQIAVNSTGTNENFVFIDSSELSIYKGILKLSNEIGKIPQRISVDMVSSFHFDEEFTQLEKDLGKVFIKKFDVEIEAEQLLDFHYGLWKRNEIEVALTCYPTVYESLREAGVPAYWLSPSRNEIYQTIRMFFEKIKTSYYKDTQISVKMIEIVKYGVIKEKMKESYQLEYLELHLKKTLIQLCETLDGLLIEQGNGRYVIFSTRGAVERKIGTLKEKVDHLSLEADSTVAVGIGFGQTVFTAEVNANRAVRESKEKGKQEIIIIQEDGTMIDAAGKDEQLVYSYRTDDNEFVKKLQEGKISVKTFKRIESLIRKMDWAHFTTKDLAIHLNMSERNAQRIVSDLCKVDLAVCVGEESHYSRGRPVKVYQLT</sequence>
<protein>
    <recommendedName>
        <fullName evidence="3">Transcriptional regulator</fullName>
    </recommendedName>
</protein>
<evidence type="ECO:0000313" key="1">
    <source>
        <dbReference type="EMBL" id="MDW0115083.1"/>
    </source>
</evidence>
<gene>
    <name evidence="1" type="ORF">QT711_18130</name>
</gene>
<name>A0ABU4GDR9_9BACL</name>
<dbReference type="Gene3D" id="3.30.70.270">
    <property type="match status" value="1"/>
</dbReference>
<dbReference type="RefSeq" id="WP_317946628.1">
    <property type="nucleotide sequence ID" value="NZ_JAUBDI010000029.1"/>
</dbReference>
<dbReference type="EMBL" id="JAUBDI010000029">
    <property type="protein sequence ID" value="MDW0115083.1"/>
    <property type="molecule type" value="Genomic_DNA"/>
</dbReference>
<proteinExistence type="predicted"/>
<reference evidence="1 2" key="1">
    <citation type="submission" date="2023-06" db="EMBL/GenBank/DDBJ databases">
        <title>Sporosarcina sp. nov., isolated from Korean traditional fermented seafood 'Jeotgal'.</title>
        <authorList>
            <person name="Yang A.I."/>
            <person name="Shin N.-R."/>
        </authorList>
    </citation>
    <scope>NUCLEOTIDE SEQUENCE [LARGE SCALE GENOMIC DNA]</scope>
    <source>
        <strain evidence="1 2">KCTC13119</strain>
    </source>
</reference>
<evidence type="ECO:0000313" key="2">
    <source>
        <dbReference type="Proteomes" id="UP001282284"/>
    </source>
</evidence>
<dbReference type="Proteomes" id="UP001282284">
    <property type="component" value="Unassembled WGS sequence"/>
</dbReference>
<dbReference type="InterPro" id="IPR043128">
    <property type="entry name" value="Rev_trsase/Diguanyl_cyclase"/>
</dbReference>